<organism evidence="1 2">
    <name type="scientific">Seminavis robusta</name>
    <dbReference type="NCBI Taxonomy" id="568900"/>
    <lineage>
        <taxon>Eukaryota</taxon>
        <taxon>Sar</taxon>
        <taxon>Stramenopiles</taxon>
        <taxon>Ochrophyta</taxon>
        <taxon>Bacillariophyta</taxon>
        <taxon>Bacillariophyceae</taxon>
        <taxon>Bacillariophycidae</taxon>
        <taxon>Naviculales</taxon>
        <taxon>Naviculaceae</taxon>
        <taxon>Seminavis</taxon>
    </lineage>
</organism>
<dbReference type="Proteomes" id="UP001153069">
    <property type="component" value="Unassembled WGS sequence"/>
</dbReference>
<proteinExistence type="predicted"/>
<evidence type="ECO:0000313" key="1">
    <source>
        <dbReference type="EMBL" id="CAB9530647.1"/>
    </source>
</evidence>
<dbReference type="AlphaFoldDB" id="A0A9N8EYY0"/>
<name>A0A9N8EYY0_9STRA</name>
<reference evidence="1" key="1">
    <citation type="submission" date="2020-06" db="EMBL/GenBank/DDBJ databases">
        <authorList>
            <consortium name="Plant Systems Biology data submission"/>
        </authorList>
    </citation>
    <scope>NUCLEOTIDE SEQUENCE</scope>
    <source>
        <strain evidence="1">D6</strain>
    </source>
</reference>
<comment type="caution">
    <text evidence="1">The sequence shown here is derived from an EMBL/GenBank/DDBJ whole genome shotgun (WGS) entry which is preliminary data.</text>
</comment>
<dbReference type="OrthoDB" id="565040at2759"/>
<dbReference type="PANTHER" id="PTHR35748">
    <property type="entry name" value="OS05G0358400 PROTEIN"/>
    <property type="match status" value="1"/>
</dbReference>
<accession>A0A9N8EYY0</accession>
<dbReference type="EMBL" id="CAICTM010002973">
    <property type="protein sequence ID" value="CAB9530647.1"/>
    <property type="molecule type" value="Genomic_DNA"/>
</dbReference>
<keyword evidence="2" id="KW-1185">Reference proteome</keyword>
<sequence>MASKDDDDSNKLTILGFGSLLSERSSRMTFPELENFRLGRIPNYRRVFGHATSIFFKRGIANQDTKEMGSLSAEHVPEGHQGFICAVFEVPNADMMEDGVPSQAFLEREEEFNIIAVPYRDLTTNKESKGILCARGSDEEFLKRWGQAHFDKEYAQYGIQTIWNWNETSGLRPCATYLRHCALSAEKMGEECYNSFLDETFLVDRKTTIRTYLKDNPQVMTTEPPPELAIRYGG</sequence>
<gene>
    <name evidence="1" type="ORF">SEMRO_2975_G341310.1</name>
</gene>
<protein>
    <submittedName>
        <fullName evidence="1">Uncharacterized protein</fullName>
    </submittedName>
</protein>
<evidence type="ECO:0000313" key="2">
    <source>
        <dbReference type="Proteomes" id="UP001153069"/>
    </source>
</evidence>
<dbReference type="PANTHER" id="PTHR35748:SF1">
    <property type="entry name" value="OS05G0358400 PROTEIN"/>
    <property type="match status" value="1"/>
</dbReference>